<evidence type="ECO:0000259" key="1">
    <source>
        <dbReference type="PROSITE" id="PS51186"/>
    </source>
</evidence>
<keyword evidence="3" id="KW-1185">Reference proteome</keyword>
<dbReference type="EMBL" id="AODQ01000139">
    <property type="protein sequence ID" value="EMR01166.1"/>
    <property type="molecule type" value="Genomic_DNA"/>
</dbReference>
<organism evidence="2 3">
    <name type="scientific">Cesiribacter andamanensis AMV16</name>
    <dbReference type="NCBI Taxonomy" id="1279009"/>
    <lineage>
        <taxon>Bacteria</taxon>
        <taxon>Pseudomonadati</taxon>
        <taxon>Bacteroidota</taxon>
        <taxon>Cytophagia</taxon>
        <taxon>Cytophagales</taxon>
        <taxon>Cesiribacteraceae</taxon>
        <taxon>Cesiribacter</taxon>
    </lineage>
</organism>
<dbReference type="CDD" id="cd04301">
    <property type="entry name" value="NAT_SF"/>
    <property type="match status" value="1"/>
</dbReference>
<dbReference type="Gene3D" id="3.40.630.30">
    <property type="match status" value="1"/>
</dbReference>
<dbReference type="Proteomes" id="UP000011910">
    <property type="component" value="Unassembled WGS sequence"/>
</dbReference>
<dbReference type="STRING" id="1279009.ADICEAN_03713"/>
<evidence type="ECO:0000313" key="3">
    <source>
        <dbReference type="Proteomes" id="UP000011910"/>
    </source>
</evidence>
<proteinExistence type="predicted"/>
<dbReference type="AlphaFoldDB" id="M7N1R8"/>
<protein>
    <recommendedName>
        <fullName evidence="1">N-acetyltransferase domain-containing protein</fullName>
    </recommendedName>
</protein>
<dbReference type="eggNOG" id="COG0456">
    <property type="taxonomic scope" value="Bacteria"/>
</dbReference>
<gene>
    <name evidence="2" type="ORF">ADICEAN_03713</name>
</gene>
<dbReference type="SUPFAM" id="SSF55729">
    <property type="entry name" value="Acyl-CoA N-acyltransferases (Nat)"/>
    <property type="match status" value="1"/>
</dbReference>
<comment type="caution">
    <text evidence="2">The sequence shown here is derived from an EMBL/GenBank/DDBJ whole genome shotgun (WGS) entry which is preliminary data.</text>
</comment>
<dbReference type="InterPro" id="IPR016181">
    <property type="entry name" value="Acyl_CoA_acyltransferase"/>
</dbReference>
<dbReference type="InterPro" id="IPR000182">
    <property type="entry name" value="GNAT_dom"/>
</dbReference>
<dbReference type="PROSITE" id="PS51186">
    <property type="entry name" value="GNAT"/>
    <property type="match status" value="1"/>
</dbReference>
<dbReference type="Pfam" id="PF00583">
    <property type="entry name" value="Acetyltransf_1"/>
    <property type="match status" value="1"/>
</dbReference>
<feature type="domain" description="N-acetyltransferase" evidence="1">
    <location>
        <begin position="3"/>
        <end position="145"/>
    </location>
</feature>
<accession>M7N1R8</accession>
<reference evidence="2 3" key="1">
    <citation type="journal article" date="2013" name="Genome Announc.">
        <title>Draft Genome Sequence of Cesiribacter andamanensis Strain AMV16T, Isolated from a Soil Sample from a Mud Volcano in the Andaman Islands, India.</title>
        <authorList>
            <person name="Shivaji S."/>
            <person name="Ara S."/>
            <person name="Begum Z."/>
            <person name="Srinivas T.N."/>
            <person name="Singh A."/>
            <person name="Kumar Pinnaka A."/>
        </authorList>
    </citation>
    <scope>NUCLEOTIDE SEQUENCE [LARGE SCALE GENOMIC DNA]</scope>
    <source>
        <strain evidence="2 3">AMV16</strain>
    </source>
</reference>
<dbReference type="PATRIC" id="fig|1279009.4.peg.3757"/>
<evidence type="ECO:0000313" key="2">
    <source>
        <dbReference type="EMBL" id="EMR01166.1"/>
    </source>
</evidence>
<dbReference type="OrthoDB" id="9812289at2"/>
<dbReference type="GO" id="GO:0016747">
    <property type="term" value="F:acyltransferase activity, transferring groups other than amino-acyl groups"/>
    <property type="evidence" value="ECO:0007669"/>
    <property type="project" value="InterPro"/>
</dbReference>
<name>M7N1R8_9BACT</name>
<sequence length="146" mass="16911">MNIQYSEGSMAEARALLAQLPEFTDLYPLEEFQRRLQGPDALILLAKVEGQAIGCKLGYRLNETCFYSWLGGVLPQWRRSGAARLLAEAQEAWAHKRGFSHVRFKTRNSCRAMLLFALKRNFNIIRVEPRESPIHHRIWLERALVE</sequence>
<dbReference type="RefSeq" id="WP_009197092.1">
    <property type="nucleotide sequence ID" value="NZ_AODQ01000139.1"/>
</dbReference>